<gene>
    <name evidence="1" type="ORF">CDL15_Pgr016480</name>
</gene>
<dbReference type="Proteomes" id="UP000197138">
    <property type="component" value="Unassembled WGS sequence"/>
</dbReference>
<reference evidence="2" key="1">
    <citation type="journal article" date="2017" name="Plant J.">
        <title>The pomegranate (Punica granatum L.) genome and the genomics of punicalagin biosynthesis.</title>
        <authorList>
            <person name="Qin G."/>
            <person name="Xu C."/>
            <person name="Ming R."/>
            <person name="Tang H."/>
            <person name="Guyot R."/>
            <person name="Kramer E.M."/>
            <person name="Hu Y."/>
            <person name="Yi X."/>
            <person name="Qi Y."/>
            <person name="Xu X."/>
            <person name="Gao Z."/>
            <person name="Pan H."/>
            <person name="Jian J."/>
            <person name="Tian Y."/>
            <person name="Yue Z."/>
            <person name="Xu Y."/>
        </authorList>
    </citation>
    <scope>NUCLEOTIDE SEQUENCE [LARGE SCALE GENOMIC DNA]</scope>
    <source>
        <strain evidence="2">cv. Dabenzi</strain>
    </source>
</reference>
<evidence type="ECO:0000313" key="2">
    <source>
        <dbReference type="Proteomes" id="UP000197138"/>
    </source>
</evidence>
<evidence type="ECO:0000313" key="1">
    <source>
        <dbReference type="EMBL" id="OWM80567.1"/>
    </source>
</evidence>
<proteinExistence type="predicted"/>
<dbReference type="AlphaFoldDB" id="A0A218X6H9"/>
<comment type="caution">
    <text evidence="1">The sequence shown here is derived from an EMBL/GenBank/DDBJ whole genome shotgun (WGS) entry which is preliminary data.</text>
</comment>
<protein>
    <submittedName>
        <fullName evidence="1">Uncharacterized protein</fullName>
    </submittedName>
</protein>
<accession>A0A218X6H9</accession>
<name>A0A218X6H9_PUNGR</name>
<sequence length="120" mass="13002">MQPKRGKLSAPHFGPPASYTRIFDQGPGYYSSPEDQRRTCGHGIMKYGKETWSTEKTGESNQKGKQATNLRATGAGTVALFMESNQKGKQATNLRATGAGTAAIFITESPKHRKVPNMGL</sequence>
<organism evidence="1 2">
    <name type="scientific">Punica granatum</name>
    <name type="common">Pomegranate</name>
    <dbReference type="NCBI Taxonomy" id="22663"/>
    <lineage>
        <taxon>Eukaryota</taxon>
        <taxon>Viridiplantae</taxon>
        <taxon>Streptophyta</taxon>
        <taxon>Embryophyta</taxon>
        <taxon>Tracheophyta</taxon>
        <taxon>Spermatophyta</taxon>
        <taxon>Magnoliopsida</taxon>
        <taxon>eudicotyledons</taxon>
        <taxon>Gunneridae</taxon>
        <taxon>Pentapetalae</taxon>
        <taxon>rosids</taxon>
        <taxon>malvids</taxon>
        <taxon>Myrtales</taxon>
        <taxon>Lythraceae</taxon>
        <taxon>Punica</taxon>
    </lineage>
</organism>
<dbReference type="EMBL" id="MTKT01002216">
    <property type="protein sequence ID" value="OWM80567.1"/>
    <property type="molecule type" value="Genomic_DNA"/>
</dbReference>